<feature type="domain" description="SET" evidence="1">
    <location>
        <begin position="228"/>
        <end position="503"/>
    </location>
</feature>
<reference evidence="2 3" key="1">
    <citation type="journal article" date="2024" name="Commun. Biol.">
        <title>Comparative genomic analysis of thermophilic fungi reveals convergent evolutionary adaptations and gene losses.</title>
        <authorList>
            <person name="Steindorff A.S."/>
            <person name="Aguilar-Pontes M.V."/>
            <person name="Robinson A.J."/>
            <person name="Andreopoulos B."/>
            <person name="LaButti K."/>
            <person name="Kuo A."/>
            <person name="Mondo S."/>
            <person name="Riley R."/>
            <person name="Otillar R."/>
            <person name="Haridas S."/>
            <person name="Lipzen A."/>
            <person name="Grimwood J."/>
            <person name="Schmutz J."/>
            <person name="Clum A."/>
            <person name="Reid I.D."/>
            <person name="Moisan M.C."/>
            <person name="Butler G."/>
            <person name="Nguyen T.T.M."/>
            <person name="Dewar K."/>
            <person name="Conant G."/>
            <person name="Drula E."/>
            <person name="Henrissat B."/>
            <person name="Hansel C."/>
            <person name="Singer S."/>
            <person name="Hutchinson M.I."/>
            <person name="de Vries R.P."/>
            <person name="Natvig D.O."/>
            <person name="Powell A.J."/>
            <person name="Tsang A."/>
            <person name="Grigoriev I.V."/>
        </authorList>
    </citation>
    <scope>NUCLEOTIDE SEQUENCE [LARGE SCALE GENOMIC DNA]</scope>
    <source>
        <strain evidence="2 3">CBS 620.91</strain>
    </source>
</reference>
<dbReference type="EMBL" id="JAZGSY010000017">
    <property type="protein sequence ID" value="KAL1843425.1"/>
    <property type="molecule type" value="Genomic_DNA"/>
</dbReference>
<sequence length="503" mass="56287">MGTTPLEEPSLDTLLERRQQLTDALSESPYDLILYLERAVVYSSLAYPDLAASDAYRALLLADEVRDEGFEYHEEAKEALESYSEIRPCPEVLNHGRLVEELNLPSAEEESDDESRCEALADLASVRSFQILAKSLLLVGCLRSALEFCERGLAKLPHNTELNETKASIEQAARKRLGLRDDEPVEVQDLPDRGLVRREVYPWNTYEPDRFSDESLAFLNKLLAEVAPKVEVRVSRLPVLVANDGESGTNPDSKEEHGEIPMCNQLGLFAKEPISPGEVVLDEYSLLTANNRHKESACDACGTELSAADVSQAVSCPECDDTIFCDETCLNAALEQYHPAVCDMDVDSIAKDPEAKDVDESLYLLLLARLLAMAAHQGVHPLEVKEVKYIWGDFLPTPLSQTDPTLPFTFTHTLQLPLHLLERMDINIYTTLPSHDQWILNTCLAKFRGTASARKNPRDGRPDLAAVHPLWCLANHDCDPNVTWRWEGGTQNYNLLTERARSK</sequence>
<dbReference type="InterPro" id="IPR001214">
    <property type="entry name" value="SET_dom"/>
</dbReference>
<evidence type="ECO:0000313" key="2">
    <source>
        <dbReference type="EMBL" id="KAL1843425.1"/>
    </source>
</evidence>
<dbReference type="InterPro" id="IPR011990">
    <property type="entry name" value="TPR-like_helical_dom_sf"/>
</dbReference>
<keyword evidence="3" id="KW-1185">Reference proteome</keyword>
<dbReference type="PANTHER" id="PTHR12197">
    <property type="entry name" value="HISTONE-LYSINE N-METHYLTRANSFERASE SMYD"/>
    <property type="match status" value="1"/>
</dbReference>
<dbReference type="Gene3D" id="2.170.270.10">
    <property type="entry name" value="SET domain"/>
    <property type="match status" value="1"/>
</dbReference>
<accession>A0ABR3VNP0</accession>
<dbReference type="SUPFAM" id="SSF82199">
    <property type="entry name" value="SET domain"/>
    <property type="match status" value="1"/>
</dbReference>
<organism evidence="2 3">
    <name type="scientific">Humicola insolens</name>
    <name type="common">Soft-rot fungus</name>
    <dbReference type="NCBI Taxonomy" id="85995"/>
    <lineage>
        <taxon>Eukaryota</taxon>
        <taxon>Fungi</taxon>
        <taxon>Dikarya</taxon>
        <taxon>Ascomycota</taxon>
        <taxon>Pezizomycotina</taxon>
        <taxon>Sordariomycetes</taxon>
        <taxon>Sordariomycetidae</taxon>
        <taxon>Sordariales</taxon>
        <taxon>Chaetomiaceae</taxon>
        <taxon>Mycothermus</taxon>
    </lineage>
</organism>
<dbReference type="InterPro" id="IPR050869">
    <property type="entry name" value="H3K4_H4K5_MeTrfase"/>
</dbReference>
<dbReference type="Gene3D" id="6.10.140.2220">
    <property type="match status" value="1"/>
</dbReference>
<dbReference type="PROSITE" id="PS50280">
    <property type="entry name" value="SET"/>
    <property type="match status" value="1"/>
</dbReference>
<evidence type="ECO:0000259" key="1">
    <source>
        <dbReference type="PROSITE" id="PS50280"/>
    </source>
</evidence>
<dbReference type="PANTHER" id="PTHR12197:SF273">
    <property type="entry name" value="MYND-TYPE ZINC FINGER PROTEIN SAMB"/>
    <property type="match status" value="1"/>
</dbReference>
<protein>
    <recommendedName>
        <fullName evidence="1">SET domain-containing protein</fullName>
    </recommendedName>
</protein>
<dbReference type="Pfam" id="PF00856">
    <property type="entry name" value="SET"/>
    <property type="match status" value="1"/>
</dbReference>
<dbReference type="Proteomes" id="UP001583172">
    <property type="component" value="Unassembled WGS sequence"/>
</dbReference>
<gene>
    <name evidence="2" type="ORF">VTJ49DRAFT_1775</name>
</gene>
<evidence type="ECO:0000313" key="3">
    <source>
        <dbReference type="Proteomes" id="UP001583172"/>
    </source>
</evidence>
<dbReference type="SUPFAM" id="SSF48452">
    <property type="entry name" value="TPR-like"/>
    <property type="match status" value="1"/>
</dbReference>
<dbReference type="Gene3D" id="1.10.220.160">
    <property type="match status" value="1"/>
</dbReference>
<name>A0ABR3VNP0_HUMIN</name>
<dbReference type="InterPro" id="IPR046341">
    <property type="entry name" value="SET_dom_sf"/>
</dbReference>
<comment type="caution">
    <text evidence="2">The sequence shown here is derived from an EMBL/GenBank/DDBJ whole genome shotgun (WGS) entry which is preliminary data.</text>
</comment>
<proteinExistence type="predicted"/>